<keyword evidence="4 7" id="KW-0812">Transmembrane</keyword>
<dbReference type="InterPro" id="IPR036259">
    <property type="entry name" value="MFS_trans_sf"/>
</dbReference>
<evidence type="ECO:0000256" key="1">
    <source>
        <dbReference type="ARBA" id="ARBA00004429"/>
    </source>
</evidence>
<feature type="transmembrane region" description="Helical" evidence="7">
    <location>
        <begin position="224"/>
        <end position="245"/>
    </location>
</feature>
<dbReference type="GO" id="GO:0022857">
    <property type="term" value="F:transmembrane transporter activity"/>
    <property type="evidence" value="ECO:0007669"/>
    <property type="project" value="InterPro"/>
</dbReference>
<evidence type="ECO:0000313" key="9">
    <source>
        <dbReference type="Proteomes" id="UP000238164"/>
    </source>
</evidence>
<dbReference type="SUPFAM" id="SSF103473">
    <property type="entry name" value="MFS general substrate transporter"/>
    <property type="match status" value="1"/>
</dbReference>
<evidence type="ECO:0000256" key="6">
    <source>
        <dbReference type="ARBA" id="ARBA00023136"/>
    </source>
</evidence>
<comment type="subcellular location">
    <subcellularLocation>
        <location evidence="1">Cell inner membrane</location>
        <topology evidence="1">Multi-pass membrane protein</topology>
    </subcellularLocation>
</comment>
<evidence type="ECO:0000256" key="2">
    <source>
        <dbReference type="ARBA" id="ARBA00022448"/>
    </source>
</evidence>
<feature type="transmembrane region" description="Helical" evidence="7">
    <location>
        <begin position="355"/>
        <end position="377"/>
    </location>
</feature>
<protein>
    <submittedName>
        <fullName evidence="8">MFS transporter</fullName>
    </submittedName>
</protein>
<keyword evidence="6 7" id="KW-0472">Membrane</keyword>
<dbReference type="EMBL" id="LT985188">
    <property type="protein sequence ID" value="SPD87991.1"/>
    <property type="molecule type" value="Genomic_DNA"/>
</dbReference>
<evidence type="ECO:0000256" key="4">
    <source>
        <dbReference type="ARBA" id="ARBA00022692"/>
    </source>
</evidence>
<reference evidence="8 9" key="1">
    <citation type="submission" date="2018-02" db="EMBL/GenBank/DDBJ databases">
        <authorList>
            <person name="Cohen D.B."/>
            <person name="Kent A.D."/>
        </authorList>
    </citation>
    <scope>NUCLEOTIDE SEQUENCE [LARGE SCALE GENOMIC DNA]</scope>
    <source>
        <strain evidence="8">1</strain>
    </source>
</reference>
<dbReference type="Proteomes" id="UP000238164">
    <property type="component" value="Chromosome 1"/>
</dbReference>
<keyword evidence="3" id="KW-1003">Cell membrane</keyword>
<dbReference type="GO" id="GO:0005886">
    <property type="term" value="C:plasma membrane"/>
    <property type="evidence" value="ECO:0007669"/>
    <property type="project" value="UniProtKB-SubCell"/>
</dbReference>
<feature type="transmembrane region" description="Helical" evidence="7">
    <location>
        <begin position="311"/>
        <end position="334"/>
    </location>
</feature>
<dbReference type="PANTHER" id="PTHR23513:SF9">
    <property type="entry name" value="ENTEROBACTIN EXPORTER ENTS"/>
    <property type="match status" value="1"/>
</dbReference>
<gene>
    <name evidence="8" type="ORF">MPLG2_2961</name>
</gene>
<dbReference type="RefSeq" id="WP_105186599.1">
    <property type="nucleotide sequence ID" value="NZ_BAAAGO010000035.1"/>
</dbReference>
<keyword evidence="2" id="KW-0813">Transport</keyword>
<dbReference type="InterPro" id="IPR011701">
    <property type="entry name" value="MFS"/>
</dbReference>
<feature type="transmembrane region" description="Helical" evidence="7">
    <location>
        <begin position="288"/>
        <end position="305"/>
    </location>
</feature>
<evidence type="ECO:0000256" key="5">
    <source>
        <dbReference type="ARBA" id="ARBA00022989"/>
    </source>
</evidence>
<dbReference type="Gene3D" id="1.20.1250.20">
    <property type="entry name" value="MFS general substrate transporter like domains"/>
    <property type="match status" value="1"/>
</dbReference>
<keyword evidence="5 7" id="KW-1133">Transmembrane helix</keyword>
<organism evidence="8 9">
    <name type="scientific">Micropruina glycogenica</name>
    <dbReference type="NCBI Taxonomy" id="75385"/>
    <lineage>
        <taxon>Bacteria</taxon>
        <taxon>Bacillati</taxon>
        <taxon>Actinomycetota</taxon>
        <taxon>Actinomycetes</taxon>
        <taxon>Propionibacteriales</taxon>
        <taxon>Nocardioidaceae</taxon>
        <taxon>Micropruina</taxon>
    </lineage>
</organism>
<keyword evidence="9" id="KW-1185">Reference proteome</keyword>
<evidence type="ECO:0000256" key="7">
    <source>
        <dbReference type="SAM" id="Phobius"/>
    </source>
</evidence>
<dbReference type="AlphaFoldDB" id="A0A2N9JKA1"/>
<evidence type="ECO:0000313" key="8">
    <source>
        <dbReference type="EMBL" id="SPD87991.1"/>
    </source>
</evidence>
<feature type="transmembrane region" description="Helical" evidence="7">
    <location>
        <begin position="104"/>
        <end position="122"/>
    </location>
</feature>
<feature type="transmembrane region" description="Helical" evidence="7">
    <location>
        <begin position="257"/>
        <end position="276"/>
    </location>
</feature>
<dbReference type="KEGG" id="mgg:MPLG2_2961"/>
<feature type="transmembrane region" description="Helical" evidence="7">
    <location>
        <begin position="38"/>
        <end position="59"/>
    </location>
</feature>
<sequence>MNRKRFNQLLVNTFLANLTTSYQWFALTFWVYLETRSVLATAFIGGSYMLLIAVVGVPFGTWVDRTRKKRVMVVAQLVTTAAFALAVSLYLVTPRAELLRIGGWQFSLFVGIVLVGAVVESARNIALSTCVTLLIDEAERDKVNGLVGMVGGLSFAATSVFSGLSVGQLGMTWTLVIALVLSVASLLHLLPVQVPEAEIVHTDGAPKAVDFGGAFRAIRAVPGLTGLVLFACFNNLLGGVFMALLDPYGLTLVSVEVWGLLWGVLSFGFIIGAGWVSRKGLGPQPLRALLLANLAMWLISMGFTIRENIWLLAIGTLGYLALIPVAEAAEQTVLQKVVPFEKQGRVFGLAQSVEVASAPVSAFIIGPVAEFWLIPFTNSDAGRAQWGWLLGDGQARGIALVFLLAGLAGLALTLFAFTTRSYRWLSARYAEPSDTPAAEPDDASTTAG</sequence>
<feature type="transmembrane region" description="Helical" evidence="7">
    <location>
        <begin position="143"/>
        <end position="164"/>
    </location>
</feature>
<dbReference type="OrthoDB" id="7441468at2"/>
<feature type="transmembrane region" description="Helical" evidence="7">
    <location>
        <begin position="9"/>
        <end position="32"/>
    </location>
</feature>
<dbReference type="CDD" id="cd06173">
    <property type="entry name" value="MFS_MefA_like"/>
    <property type="match status" value="1"/>
</dbReference>
<dbReference type="Pfam" id="PF07690">
    <property type="entry name" value="MFS_1"/>
    <property type="match status" value="1"/>
</dbReference>
<feature type="transmembrane region" description="Helical" evidence="7">
    <location>
        <begin position="170"/>
        <end position="190"/>
    </location>
</feature>
<feature type="transmembrane region" description="Helical" evidence="7">
    <location>
        <begin position="71"/>
        <end position="92"/>
    </location>
</feature>
<dbReference type="PANTHER" id="PTHR23513">
    <property type="entry name" value="INTEGRAL MEMBRANE EFFLUX PROTEIN-RELATED"/>
    <property type="match status" value="1"/>
</dbReference>
<accession>A0A2N9JKA1</accession>
<feature type="transmembrane region" description="Helical" evidence="7">
    <location>
        <begin position="397"/>
        <end position="418"/>
    </location>
</feature>
<name>A0A2N9JKA1_9ACTN</name>
<proteinExistence type="predicted"/>
<evidence type="ECO:0000256" key="3">
    <source>
        <dbReference type="ARBA" id="ARBA00022475"/>
    </source>
</evidence>